<dbReference type="KEGG" id="csg:Cylst_2105"/>
<reference evidence="1 2" key="1">
    <citation type="submission" date="2012-06" db="EMBL/GenBank/DDBJ databases">
        <title>Finished chromosome of genome of Cylindrospermum stagnale PCC 7417.</title>
        <authorList>
            <consortium name="US DOE Joint Genome Institute"/>
            <person name="Gugger M."/>
            <person name="Coursin T."/>
            <person name="Rippka R."/>
            <person name="Tandeau De Marsac N."/>
            <person name="Huntemann M."/>
            <person name="Wei C.-L."/>
            <person name="Han J."/>
            <person name="Detter J.C."/>
            <person name="Han C."/>
            <person name="Tapia R."/>
            <person name="Chen A."/>
            <person name="Kyrpides N."/>
            <person name="Mavromatis K."/>
            <person name="Markowitz V."/>
            <person name="Szeto E."/>
            <person name="Ivanova N."/>
            <person name="Pagani I."/>
            <person name="Pati A."/>
            <person name="Goodwin L."/>
            <person name="Nordberg H.P."/>
            <person name="Cantor M.N."/>
            <person name="Hua S.X."/>
            <person name="Woyke T."/>
            <person name="Kerfeld C.A."/>
        </authorList>
    </citation>
    <scope>NUCLEOTIDE SEQUENCE [LARGE SCALE GENOMIC DNA]</scope>
    <source>
        <strain evidence="1 2">PCC 7417</strain>
    </source>
</reference>
<dbReference type="EMBL" id="CP003642">
    <property type="protein sequence ID" value="AFZ24344.1"/>
    <property type="molecule type" value="Genomic_DNA"/>
</dbReference>
<protein>
    <submittedName>
        <fullName evidence="1">Uncharacterized protein</fullName>
    </submittedName>
</protein>
<keyword evidence="2" id="KW-1185">Reference proteome</keyword>
<evidence type="ECO:0000313" key="2">
    <source>
        <dbReference type="Proteomes" id="UP000010475"/>
    </source>
</evidence>
<sequence length="64" mass="7131">MRCLAVAAEISSLGDLGEAKIRGYVTTVTKLVDTLLPWDEMNGQYYFGIRRRSLNLCYASNQSA</sequence>
<name>K9WX01_9NOST</name>
<dbReference type="HOGENOM" id="CLU_2860238_0_0_3"/>
<organism evidence="1 2">
    <name type="scientific">Cylindrospermum stagnale PCC 7417</name>
    <dbReference type="NCBI Taxonomy" id="56107"/>
    <lineage>
        <taxon>Bacteria</taxon>
        <taxon>Bacillati</taxon>
        <taxon>Cyanobacteriota</taxon>
        <taxon>Cyanophyceae</taxon>
        <taxon>Nostocales</taxon>
        <taxon>Nostocaceae</taxon>
        <taxon>Cylindrospermum</taxon>
    </lineage>
</organism>
<evidence type="ECO:0000313" key="1">
    <source>
        <dbReference type="EMBL" id="AFZ24344.1"/>
    </source>
</evidence>
<proteinExistence type="predicted"/>
<dbReference type="STRING" id="56107.Cylst_2105"/>
<dbReference type="AlphaFoldDB" id="K9WX01"/>
<dbReference type="Proteomes" id="UP000010475">
    <property type="component" value="Chromosome"/>
</dbReference>
<dbReference type="RefSeq" id="WP_015207599.1">
    <property type="nucleotide sequence ID" value="NC_019757.1"/>
</dbReference>
<accession>K9WX01</accession>
<gene>
    <name evidence="1" type="ORF">Cylst_2105</name>
</gene>